<sequence>MLWADLQLFVARGSAPPRDPKKAGEGPARHRPTHPGSPVYLTEGSDTAKPRHY</sequence>
<protein>
    <submittedName>
        <fullName evidence="2">Uncharacterized protein</fullName>
    </submittedName>
</protein>
<gene>
    <name evidence="2" type="ORF">phiA034_gene0066</name>
</gene>
<organism evidence="2 3">
    <name type="scientific">Aeromonas phage phiA034</name>
    <dbReference type="NCBI Taxonomy" id="2985287"/>
    <lineage>
        <taxon>Viruses</taxon>
        <taxon>Duplodnaviria</taxon>
        <taxon>Heunggongvirae</taxon>
        <taxon>Uroviricota</taxon>
        <taxon>Caudoviricetes</taxon>
        <taxon>Casjensviridae</taxon>
        <taxon>Sharonstreetvirus</taxon>
        <taxon>Sharonstreetvirus xiamensis</taxon>
    </lineage>
</organism>
<accession>A0AAE9YHV9</accession>
<proteinExistence type="predicted"/>
<feature type="region of interest" description="Disordered" evidence="1">
    <location>
        <begin position="12"/>
        <end position="53"/>
    </location>
</feature>
<dbReference type="Proteomes" id="UP001220088">
    <property type="component" value="Segment"/>
</dbReference>
<dbReference type="EMBL" id="OP792756">
    <property type="protein sequence ID" value="WCZ66149.1"/>
    <property type="molecule type" value="Genomic_DNA"/>
</dbReference>
<evidence type="ECO:0000313" key="3">
    <source>
        <dbReference type="Proteomes" id="UP001220088"/>
    </source>
</evidence>
<feature type="compositionally biased region" description="Basic and acidic residues" evidence="1">
    <location>
        <begin position="18"/>
        <end position="28"/>
    </location>
</feature>
<evidence type="ECO:0000256" key="1">
    <source>
        <dbReference type="SAM" id="MobiDB-lite"/>
    </source>
</evidence>
<keyword evidence="3" id="KW-1185">Reference proteome</keyword>
<evidence type="ECO:0000313" key="2">
    <source>
        <dbReference type="EMBL" id="WCZ66149.1"/>
    </source>
</evidence>
<name>A0AAE9YHV9_9CAUD</name>
<reference evidence="2 3" key="1">
    <citation type="submission" date="2022-11" db="EMBL/GenBank/DDBJ databases">
        <authorList>
            <person name="Mao L."/>
        </authorList>
    </citation>
    <scope>NUCLEOTIDE SEQUENCE [LARGE SCALE GENOMIC DNA]</scope>
</reference>